<accession>A0A941ID67</accession>
<dbReference type="EMBL" id="JAGSOT010000036">
    <property type="protein sequence ID" value="MBR7796845.1"/>
    <property type="molecule type" value="Genomic_DNA"/>
</dbReference>
<evidence type="ECO:0000313" key="3">
    <source>
        <dbReference type="Proteomes" id="UP000675284"/>
    </source>
</evidence>
<evidence type="ECO:0000313" key="2">
    <source>
        <dbReference type="EMBL" id="MBR7796845.1"/>
    </source>
</evidence>
<organism evidence="2 3">
    <name type="scientific">Virgibacillus salarius</name>
    <dbReference type="NCBI Taxonomy" id="447199"/>
    <lineage>
        <taxon>Bacteria</taxon>
        <taxon>Bacillati</taxon>
        <taxon>Bacillota</taxon>
        <taxon>Bacilli</taxon>
        <taxon>Bacillales</taxon>
        <taxon>Bacillaceae</taxon>
        <taxon>Virgibacillus</taxon>
    </lineage>
</organism>
<dbReference type="InterPro" id="IPR012908">
    <property type="entry name" value="PGAP1-ab_dom-like"/>
</dbReference>
<keyword evidence="3" id="KW-1185">Reference proteome</keyword>
<sequence>MTIRLLVMFLFGLLVISIPCYVAAQAKGIASPRLVGKGDDITVFGKGNNGNDETPGEWFVGETPEHPQEGAPVLLFVPGLNNVAQIFWEDNGLYEAAYEAGYHTAFVQLYDAGGASADMWDNGRLLADKIEEIAAHFNGQPITLVAYSKGGVDAQAAVTYYDAWQYVDNIITLSSPHHGSQLADLANSSWAGWLADLLGMQGEGTTAVETGYMEHFRSITDSEPYAYYNDIYTLGGTDWGSIFSATWYGGVYLSSYGDNDGVVTAVSSNLPGGQEIAIGDWNHTSVRSEVIFPVFESFIADESVPGRSFSPSSYRMPLPTSDHLVRGNSLVQNKSDQLSLPIEDGVDEITVQVYAAHELNQLALIDPSGKSYIATQATTQESGGIFTGATAYTIPVKNPVSGEWMVELGSKQDSAYLLVANYDTPRKWNLVSNMNKNSKNKSFYYQLKTDDSFIQEDSLKASYKIVESGTMNEVKSFSTKGNVDMSTNLTFPKKNQAYNITVDISGKTKKGSTFERTIIDSVYIED</sequence>
<dbReference type="AlphaFoldDB" id="A0A941ID67"/>
<dbReference type="Pfam" id="PF07819">
    <property type="entry name" value="PGAP1"/>
    <property type="match status" value="1"/>
</dbReference>
<dbReference type="SUPFAM" id="SSF53474">
    <property type="entry name" value="alpha/beta-Hydrolases"/>
    <property type="match status" value="1"/>
</dbReference>
<dbReference type="RefSeq" id="WP_026680112.1">
    <property type="nucleotide sequence ID" value="NZ_BAAACY010000018.1"/>
</dbReference>
<dbReference type="Proteomes" id="UP000675284">
    <property type="component" value="Unassembled WGS sequence"/>
</dbReference>
<proteinExistence type="predicted"/>
<dbReference type="InterPro" id="IPR029058">
    <property type="entry name" value="AB_hydrolase_fold"/>
</dbReference>
<dbReference type="Gene3D" id="3.40.50.1820">
    <property type="entry name" value="alpha/beta hydrolase"/>
    <property type="match status" value="1"/>
</dbReference>
<comment type="caution">
    <text evidence="2">The sequence shown here is derived from an EMBL/GenBank/DDBJ whole genome shotgun (WGS) entry which is preliminary data.</text>
</comment>
<gene>
    <name evidence="2" type="ORF">KCX74_12415</name>
</gene>
<reference evidence="2" key="1">
    <citation type="submission" date="2021-04" db="EMBL/GenBank/DDBJ databases">
        <title>Isolation and polyphasic classification of algal microorganism.</title>
        <authorList>
            <person name="Wang S."/>
        </authorList>
    </citation>
    <scope>NUCLEOTIDE SEQUENCE</scope>
    <source>
        <strain evidence="2">720a</strain>
    </source>
</reference>
<feature type="domain" description="GPI inositol-deacylase PGAP1-like alpha/beta" evidence="1">
    <location>
        <begin position="124"/>
        <end position="182"/>
    </location>
</feature>
<name>A0A941ID67_9BACI</name>
<protein>
    <recommendedName>
        <fullName evidence="1">GPI inositol-deacylase PGAP1-like alpha/beta domain-containing protein</fullName>
    </recommendedName>
</protein>
<dbReference type="GO" id="GO:0016788">
    <property type="term" value="F:hydrolase activity, acting on ester bonds"/>
    <property type="evidence" value="ECO:0007669"/>
    <property type="project" value="InterPro"/>
</dbReference>
<evidence type="ECO:0000259" key="1">
    <source>
        <dbReference type="Pfam" id="PF07819"/>
    </source>
</evidence>